<evidence type="ECO:0000313" key="3">
    <source>
        <dbReference type="Proteomes" id="UP000485058"/>
    </source>
</evidence>
<feature type="region of interest" description="Disordered" evidence="1">
    <location>
        <begin position="1"/>
        <end position="31"/>
    </location>
</feature>
<dbReference type="AlphaFoldDB" id="A0A6A0AJW9"/>
<accession>A0A6A0AJW9</accession>
<evidence type="ECO:0000313" key="2">
    <source>
        <dbReference type="EMBL" id="GFH32294.1"/>
    </source>
</evidence>
<proteinExistence type="predicted"/>
<organism evidence="2 3">
    <name type="scientific">Haematococcus lacustris</name>
    <name type="common">Green alga</name>
    <name type="synonym">Haematococcus pluvialis</name>
    <dbReference type="NCBI Taxonomy" id="44745"/>
    <lineage>
        <taxon>Eukaryota</taxon>
        <taxon>Viridiplantae</taxon>
        <taxon>Chlorophyta</taxon>
        <taxon>core chlorophytes</taxon>
        <taxon>Chlorophyceae</taxon>
        <taxon>CS clade</taxon>
        <taxon>Chlamydomonadales</taxon>
        <taxon>Haematococcaceae</taxon>
        <taxon>Haematococcus</taxon>
    </lineage>
</organism>
<feature type="non-terminal residue" evidence="2">
    <location>
        <position position="61"/>
    </location>
</feature>
<dbReference type="EMBL" id="BLLF01006485">
    <property type="protein sequence ID" value="GFH32294.1"/>
    <property type="molecule type" value="Genomic_DNA"/>
</dbReference>
<dbReference type="Proteomes" id="UP000485058">
    <property type="component" value="Unassembled WGS sequence"/>
</dbReference>
<feature type="non-terminal residue" evidence="2">
    <location>
        <position position="1"/>
    </location>
</feature>
<sequence length="61" mass="6514">MVPGQEQLPGAEAGHRIHGVQGGFPHGDARPLDHVLRGARWQRAAAGRPHCRAPPESGHLL</sequence>
<keyword evidence="3" id="KW-1185">Reference proteome</keyword>
<reference evidence="2 3" key="1">
    <citation type="submission" date="2020-02" db="EMBL/GenBank/DDBJ databases">
        <title>Draft genome sequence of Haematococcus lacustris strain NIES-144.</title>
        <authorList>
            <person name="Morimoto D."/>
            <person name="Nakagawa S."/>
            <person name="Yoshida T."/>
            <person name="Sawayama S."/>
        </authorList>
    </citation>
    <scope>NUCLEOTIDE SEQUENCE [LARGE SCALE GENOMIC DNA]</scope>
    <source>
        <strain evidence="2 3">NIES-144</strain>
    </source>
</reference>
<gene>
    <name evidence="2" type="ORF">HaLaN_31491</name>
</gene>
<name>A0A6A0AJW9_HAELA</name>
<evidence type="ECO:0000256" key="1">
    <source>
        <dbReference type="SAM" id="MobiDB-lite"/>
    </source>
</evidence>
<comment type="caution">
    <text evidence="2">The sequence shown here is derived from an EMBL/GenBank/DDBJ whole genome shotgun (WGS) entry which is preliminary data.</text>
</comment>
<protein>
    <submittedName>
        <fullName evidence="2">Uncharacterized protein</fullName>
    </submittedName>
</protein>